<feature type="transmembrane region" description="Helical" evidence="1">
    <location>
        <begin position="85"/>
        <end position="104"/>
    </location>
</feature>
<dbReference type="EMBL" id="JAENIL010000104">
    <property type="protein sequence ID" value="MBK1880620.1"/>
    <property type="molecule type" value="Genomic_DNA"/>
</dbReference>
<organism evidence="2 3">
    <name type="scientific">Pelagicoccus mobilis</name>
    <dbReference type="NCBI Taxonomy" id="415221"/>
    <lineage>
        <taxon>Bacteria</taxon>
        <taxon>Pseudomonadati</taxon>
        <taxon>Verrucomicrobiota</taxon>
        <taxon>Opitutia</taxon>
        <taxon>Puniceicoccales</taxon>
        <taxon>Pelagicoccaceae</taxon>
        <taxon>Pelagicoccus</taxon>
    </lineage>
</organism>
<accession>A0A934S3P9</accession>
<dbReference type="AlphaFoldDB" id="A0A934S3P9"/>
<gene>
    <name evidence="2" type="ORF">JIN87_27285</name>
</gene>
<keyword evidence="3" id="KW-1185">Reference proteome</keyword>
<comment type="caution">
    <text evidence="2">The sequence shown here is derived from an EMBL/GenBank/DDBJ whole genome shotgun (WGS) entry which is preliminary data.</text>
</comment>
<evidence type="ECO:0000313" key="2">
    <source>
        <dbReference type="EMBL" id="MBK1880620.1"/>
    </source>
</evidence>
<feature type="transmembrane region" description="Helical" evidence="1">
    <location>
        <begin position="21"/>
        <end position="41"/>
    </location>
</feature>
<dbReference type="RefSeq" id="WP_200359781.1">
    <property type="nucleotide sequence ID" value="NZ_JAENIL010000104.1"/>
</dbReference>
<feature type="transmembrane region" description="Helical" evidence="1">
    <location>
        <begin position="53"/>
        <end position="73"/>
    </location>
</feature>
<keyword evidence="1" id="KW-1133">Transmembrane helix</keyword>
<sequence length="108" mass="11733">MKNYDFQDPPHAEPHTFLGTLIVTAVIFGIGGVVAVIITLIGGDGIQFNKGSALIALGTFVFIYLVVLTQHLLARRLGKKKSEKLIVRSFLTVVMVALVALAIWTNLK</sequence>
<protein>
    <submittedName>
        <fullName evidence="2">Uncharacterized protein</fullName>
    </submittedName>
</protein>
<dbReference type="Proteomes" id="UP000617628">
    <property type="component" value="Unassembled WGS sequence"/>
</dbReference>
<proteinExistence type="predicted"/>
<reference evidence="2" key="1">
    <citation type="submission" date="2021-01" db="EMBL/GenBank/DDBJ databases">
        <title>Modified the classification status of verrucomicrobia.</title>
        <authorList>
            <person name="Feng X."/>
        </authorList>
    </citation>
    <scope>NUCLEOTIDE SEQUENCE</scope>
    <source>
        <strain evidence="2">KCTC 13126</strain>
    </source>
</reference>
<keyword evidence="1" id="KW-0472">Membrane</keyword>
<evidence type="ECO:0000313" key="3">
    <source>
        <dbReference type="Proteomes" id="UP000617628"/>
    </source>
</evidence>
<evidence type="ECO:0000256" key="1">
    <source>
        <dbReference type="SAM" id="Phobius"/>
    </source>
</evidence>
<keyword evidence="1" id="KW-0812">Transmembrane</keyword>
<name>A0A934S3P9_9BACT</name>